<evidence type="ECO:0008006" key="3">
    <source>
        <dbReference type="Google" id="ProtNLM"/>
    </source>
</evidence>
<name>A0ABP9FF61_9GAMM</name>
<organism evidence="1 2">
    <name type="scientific">Ferrimonas pelagia</name>
    <dbReference type="NCBI Taxonomy" id="1177826"/>
    <lineage>
        <taxon>Bacteria</taxon>
        <taxon>Pseudomonadati</taxon>
        <taxon>Pseudomonadota</taxon>
        <taxon>Gammaproteobacteria</taxon>
        <taxon>Alteromonadales</taxon>
        <taxon>Ferrimonadaceae</taxon>
        <taxon>Ferrimonas</taxon>
    </lineage>
</organism>
<accession>A0ABP9FF61</accession>
<dbReference type="RefSeq" id="WP_345336957.1">
    <property type="nucleotide sequence ID" value="NZ_BAABJZ010000102.1"/>
</dbReference>
<sequence>MLLCVLLSTALLAGDEPSQPVDPSPAIDEPVEATSLRWFDKAHRLLSISGQASAQWFDGFFGPSDAADSADAWLRLRLQQQLFERDSNQFKARLSASFHLPQTKRRLKLLVESDPDGDLTDLRDLSDSSANSSTRAALRWTPWDYQTWDLSFDAGITLDSGLDPFIRSRARHFYAWDERTVIRLSQEVKGEAQDGWSETTRVVWERLFDDHGYRFSSRAKFGEQSAGLEWNVSLLRGFKLSDVSGIGVFYTVSGATRDQEDQSEIHRLGLNYRRNFLRSWLFYELEPQLTWPRKYQYQTNWELRLTLEAQFGQRR</sequence>
<protein>
    <recommendedName>
        <fullName evidence="3">DUF560 domain-containing protein</fullName>
    </recommendedName>
</protein>
<dbReference type="EMBL" id="BAABJZ010000102">
    <property type="protein sequence ID" value="GAA4899801.1"/>
    <property type="molecule type" value="Genomic_DNA"/>
</dbReference>
<reference evidence="2" key="1">
    <citation type="journal article" date="2019" name="Int. J. Syst. Evol. Microbiol.">
        <title>The Global Catalogue of Microorganisms (GCM) 10K type strain sequencing project: providing services to taxonomists for standard genome sequencing and annotation.</title>
        <authorList>
            <consortium name="The Broad Institute Genomics Platform"/>
            <consortium name="The Broad Institute Genome Sequencing Center for Infectious Disease"/>
            <person name="Wu L."/>
            <person name="Ma J."/>
        </authorList>
    </citation>
    <scope>NUCLEOTIDE SEQUENCE [LARGE SCALE GENOMIC DNA]</scope>
    <source>
        <strain evidence="2">JCM 18401</strain>
    </source>
</reference>
<evidence type="ECO:0000313" key="2">
    <source>
        <dbReference type="Proteomes" id="UP001499988"/>
    </source>
</evidence>
<proteinExistence type="predicted"/>
<dbReference type="Proteomes" id="UP001499988">
    <property type="component" value="Unassembled WGS sequence"/>
</dbReference>
<evidence type="ECO:0000313" key="1">
    <source>
        <dbReference type="EMBL" id="GAA4899801.1"/>
    </source>
</evidence>
<gene>
    <name evidence="1" type="ORF">GCM10023333_36880</name>
</gene>
<keyword evidence="2" id="KW-1185">Reference proteome</keyword>
<comment type="caution">
    <text evidence="1">The sequence shown here is derived from an EMBL/GenBank/DDBJ whole genome shotgun (WGS) entry which is preliminary data.</text>
</comment>